<evidence type="ECO:0000256" key="18">
    <source>
        <dbReference type="ARBA" id="ARBA00031026"/>
    </source>
</evidence>
<evidence type="ECO:0000256" key="7">
    <source>
        <dbReference type="ARBA" id="ARBA00015188"/>
    </source>
</evidence>
<accession>A0ABT8BN07</accession>
<evidence type="ECO:0000256" key="4">
    <source>
        <dbReference type="ARBA" id="ARBA00004752"/>
    </source>
</evidence>
<dbReference type="HAMAP" id="MF_00037">
    <property type="entry name" value="MurB"/>
    <property type="match status" value="1"/>
</dbReference>
<evidence type="ECO:0000256" key="12">
    <source>
        <dbReference type="ARBA" id="ARBA00022857"/>
    </source>
</evidence>
<name>A0ABT8BN07_9VIBR</name>
<evidence type="ECO:0000256" key="2">
    <source>
        <dbReference type="ARBA" id="ARBA00003921"/>
    </source>
</evidence>
<dbReference type="Gene3D" id="3.30.43.10">
    <property type="entry name" value="Uridine Diphospho-n-acetylenolpyruvylglucosamine Reductase, domain 2"/>
    <property type="match status" value="1"/>
</dbReference>
<keyword evidence="10 20" id="KW-0285">Flavoprotein</keyword>
<evidence type="ECO:0000256" key="20">
    <source>
        <dbReference type="HAMAP-Rule" id="MF_00037"/>
    </source>
</evidence>
<evidence type="ECO:0000313" key="22">
    <source>
        <dbReference type="EMBL" id="MDN3608460.1"/>
    </source>
</evidence>
<comment type="catalytic activity">
    <reaction evidence="19 20">
        <text>UDP-N-acetyl-alpha-D-muramate + NADP(+) = UDP-N-acetyl-3-O-(1-carboxyvinyl)-alpha-D-glucosamine + NADPH + H(+)</text>
        <dbReference type="Rhea" id="RHEA:12248"/>
        <dbReference type="ChEBI" id="CHEBI:15378"/>
        <dbReference type="ChEBI" id="CHEBI:57783"/>
        <dbReference type="ChEBI" id="CHEBI:58349"/>
        <dbReference type="ChEBI" id="CHEBI:68483"/>
        <dbReference type="ChEBI" id="CHEBI:70757"/>
        <dbReference type="EC" id="1.3.1.98"/>
    </reaction>
</comment>
<comment type="subcellular location">
    <subcellularLocation>
        <location evidence="3 20">Cytoplasm</location>
    </subcellularLocation>
</comment>
<keyword evidence="11 20" id="KW-0274">FAD</keyword>
<evidence type="ECO:0000259" key="21">
    <source>
        <dbReference type="PROSITE" id="PS51387"/>
    </source>
</evidence>
<feature type="active site" evidence="20">
    <location>
        <position position="163"/>
    </location>
</feature>
<organism evidence="22 23">
    <name type="scientific">Vibrio ostreicida</name>
    <dbReference type="NCBI Taxonomy" id="526588"/>
    <lineage>
        <taxon>Bacteria</taxon>
        <taxon>Pseudomonadati</taxon>
        <taxon>Pseudomonadota</taxon>
        <taxon>Gammaproteobacteria</taxon>
        <taxon>Vibrionales</taxon>
        <taxon>Vibrionaceae</taxon>
        <taxon>Vibrio</taxon>
    </lineage>
</organism>
<dbReference type="Pfam" id="PF01565">
    <property type="entry name" value="FAD_binding_4"/>
    <property type="match status" value="1"/>
</dbReference>
<dbReference type="PANTHER" id="PTHR21071">
    <property type="entry name" value="UDP-N-ACETYLENOLPYRUVOYLGLUCOSAMINE REDUCTASE"/>
    <property type="match status" value="1"/>
</dbReference>
<reference evidence="23" key="1">
    <citation type="journal article" date="2019" name="Int. J. Syst. Evol. Microbiol.">
        <title>The Global Catalogue of Microorganisms (GCM) 10K type strain sequencing project: providing services to taxonomists for standard genome sequencing and annotation.</title>
        <authorList>
            <consortium name="The Broad Institute Genomics Platform"/>
            <consortium name="The Broad Institute Genome Sequencing Center for Infectious Disease"/>
            <person name="Wu L."/>
            <person name="Ma J."/>
        </authorList>
    </citation>
    <scope>NUCLEOTIDE SEQUENCE [LARGE SCALE GENOMIC DNA]</scope>
    <source>
        <strain evidence="23">CECT 7398</strain>
    </source>
</reference>
<evidence type="ECO:0000256" key="5">
    <source>
        <dbReference type="ARBA" id="ARBA00010485"/>
    </source>
</evidence>
<dbReference type="InterPro" id="IPR006094">
    <property type="entry name" value="Oxid_FAD_bind_N"/>
</dbReference>
<comment type="pathway">
    <text evidence="4 20">Cell wall biogenesis; peptidoglycan biosynthesis.</text>
</comment>
<evidence type="ECO:0000313" key="23">
    <source>
        <dbReference type="Proteomes" id="UP001238540"/>
    </source>
</evidence>
<keyword evidence="17 20" id="KW-0961">Cell wall biogenesis/degradation</keyword>
<dbReference type="RefSeq" id="WP_170883281.1">
    <property type="nucleotide sequence ID" value="NZ_JABEYA020000016.1"/>
</dbReference>
<dbReference type="SUPFAM" id="SSF56176">
    <property type="entry name" value="FAD-binding/transporter-associated domain-like"/>
    <property type="match status" value="1"/>
</dbReference>
<evidence type="ECO:0000256" key="11">
    <source>
        <dbReference type="ARBA" id="ARBA00022827"/>
    </source>
</evidence>
<keyword evidence="9 20" id="KW-0132">Cell division</keyword>
<evidence type="ECO:0000256" key="1">
    <source>
        <dbReference type="ARBA" id="ARBA00001974"/>
    </source>
</evidence>
<comment type="caution">
    <text evidence="22">The sequence shown here is derived from an EMBL/GenBank/DDBJ whole genome shotgun (WGS) entry which is preliminary data.</text>
</comment>
<keyword evidence="16 20" id="KW-0131">Cell cycle</keyword>
<comment type="similarity">
    <text evidence="5 20">Belongs to the MurB family.</text>
</comment>
<dbReference type="Proteomes" id="UP001238540">
    <property type="component" value="Unassembled WGS sequence"/>
</dbReference>
<dbReference type="InterPro" id="IPR016166">
    <property type="entry name" value="FAD-bd_PCMH"/>
</dbReference>
<evidence type="ECO:0000256" key="9">
    <source>
        <dbReference type="ARBA" id="ARBA00022618"/>
    </source>
</evidence>
<dbReference type="GO" id="GO:0008762">
    <property type="term" value="F:UDP-N-acetylmuramate dehydrogenase activity"/>
    <property type="evidence" value="ECO:0007669"/>
    <property type="project" value="UniProtKB-EC"/>
</dbReference>
<evidence type="ECO:0000256" key="15">
    <source>
        <dbReference type="ARBA" id="ARBA00023002"/>
    </source>
</evidence>
<dbReference type="InterPro" id="IPR016167">
    <property type="entry name" value="FAD-bd_PCMH_sub1"/>
</dbReference>
<evidence type="ECO:0000256" key="17">
    <source>
        <dbReference type="ARBA" id="ARBA00023316"/>
    </source>
</evidence>
<feature type="active site" evidence="20">
    <location>
        <position position="328"/>
    </location>
</feature>
<proteinExistence type="inferred from homology"/>
<dbReference type="PROSITE" id="PS51387">
    <property type="entry name" value="FAD_PCMH"/>
    <property type="match status" value="1"/>
</dbReference>
<keyword evidence="8 20" id="KW-0963">Cytoplasm</keyword>
<dbReference type="InterPro" id="IPR011601">
    <property type="entry name" value="MurB_C"/>
</dbReference>
<protein>
    <recommendedName>
        <fullName evidence="7 20">UDP-N-acetylenolpyruvoylglucosamine reductase</fullName>
        <ecNumber evidence="6 20">1.3.1.98</ecNumber>
    </recommendedName>
    <alternativeName>
        <fullName evidence="18 20">UDP-N-acetylmuramate dehydrogenase</fullName>
    </alternativeName>
</protein>
<keyword evidence="15 20" id="KW-0560">Oxidoreductase</keyword>
<evidence type="ECO:0000256" key="16">
    <source>
        <dbReference type="ARBA" id="ARBA00023306"/>
    </source>
</evidence>
<evidence type="ECO:0000256" key="8">
    <source>
        <dbReference type="ARBA" id="ARBA00022490"/>
    </source>
</evidence>
<dbReference type="InterPro" id="IPR016169">
    <property type="entry name" value="FAD-bd_PCMH_sub2"/>
</dbReference>
<dbReference type="PANTHER" id="PTHR21071:SF4">
    <property type="entry name" value="UDP-N-ACETYLENOLPYRUVOYLGLUCOSAMINE REDUCTASE"/>
    <property type="match status" value="1"/>
</dbReference>
<dbReference type="InterPro" id="IPR036635">
    <property type="entry name" value="MurB_C_sf"/>
</dbReference>
<dbReference type="SUPFAM" id="SSF56194">
    <property type="entry name" value="Uridine diphospho-N-Acetylenolpyruvylglucosamine reductase, MurB, C-terminal domain"/>
    <property type="match status" value="1"/>
</dbReference>
<sequence length="348" mass="39045">MQILSNADLSHYHTFSLPQSCDYLAEVSSIEELKQLYQHSDYFELPKLILGRGSNVLFTERFEGVVIVNRIMGKQVTESKHDWHLHINAGEDWPSLVLWSIEQEYSGLENLALIPGCVGSAPIQNIGAYGMELKDVCEYVDVLNLENNQIERMTASECQFGYRDSIFKHQLYQKVVIVAVGLKLAKTWRPNTAYGPLQSFDPESVTAQQIYQRVSEVRMEKLPDPQKVGNAGSFFKNPVLSKAQHDLLKAKLPNLVSYPTQNGMKIAAGWLIEQCGLKGTVVGGGQVHPKQALVIVNKRQASASDIVQLAVLVRQTVEAEYDVKLEHEVRFIGKYGETSLDEILQVAR</sequence>
<dbReference type="InterPro" id="IPR036318">
    <property type="entry name" value="FAD-bd_PCMH-like_sf"/>
</dbReference>
<evidence type="ECO:0000256" key="3">
    <source>
        <dbReference type="ARBA" id="ARBA00004496"/>
    </source>
</evidence>
<dbReference type="NCBIfam" id="TIGR00179">
    <property type="entry name" value="murB"/>
    <property type="match status" value="1"/>
</dbReference>
<comment type="cofactor">
    <cofactor evidence="1 20">
        <name>FAD</name>
        <dbReference type="ChEBI" id="CHEBI:57692"/>
    </cofactor>
</comment>
<evidence type="ECO:0000256" key="14">
    <source>
        <dbReference type="ARBA" id="ARBA00022984"/>
    </source>
</evidence>
<dbReference type="EC" id="1.3.1.98" evidence="6 20"/>
<keyword evidence="23" id="KW-1185">Reference proteome</keyword>
<feature type="active site" description="Proton donor" evidence="20">
    <location>
        <position position="233"/>
    </location>
</feature>
<evidence type="ECO:0000256" key="10">
    <source>
        <dbReference type="ARBA" id="ARBA00022630"/>
    </source>
</evidence>
<dbReference type="Gene3D" id="3.30.465.10">
    <property type="match status" value="1"/>
</dbReference>
<dbReference type="InterPro" id="IPR003170">
    <property type="entry name" value="MurB"/>
</dbReference>
<evidence type="ECO:0000256" key="19">
    <source>
        <dbReference type="ARBA" id="ARBA00048914"/>
    </source>
</evidence>
<dbReference type="Gene3D" id="3.90.78.10">
    <property type="entry name" value="UDP-N-acetylenolpyruvoylglucosamine reductase, C-terminal domain"/>
    <property type="match status" value="1"/>
</dbReference>
<keyword evidence="12 20" id="KW-0521">NADP</keyword>
<dbReference type="EMBL" id="JAUFQC010000001">
    <property type="protein sequence ID" value="MDN3608460.1"/>
    <property type="molecule type" value="Genomic_DNA"/>
</dbReference>
<comment type="function">
    <text evidence="2 20">Cell wall formation.</text>
</comment>
<dbReference type="Pfam" id="PF02873">
    <property type="entry name" value="MurB_C"/>
    <property type="match status" value="1"/>
</dbReference>
<dbReference type="NCBIfam" id="NF000755">
    <property type="entry name" value="PRK00046.1"/>
    <property type="match status" value="1"/>
</dbReference>
<evidence type="ECO:0000256" key="6">
    <source>
        <dbReference type="ARBA" id="ARBA00012518"/>
    </source>
</evidence>
<evidence type="ECO:0000256" key="13">
    <source>
        <dbReference type="ARBA" id="ARBA00022960"/>
    </source>
</evidence>
<gene>
    <name evidence="20 22" type="primary">murB</name>
    <name evidence="22" type="ORF">QWZ16_01545</name>
</gene>
<feature type="domain" description="FAD-binding PCMH-type" evidence="21">
    <location>
        <begin position="16"/>
        <end position="187"/>
    </location>
</feature>
<keyword evidence="14 20" id="KW-0573">Peptidoglycan synthesis</keyword>
<keyword evidence="13 20" id="KW-0133">Cell shape</keyword>